<comment type="caution">
    <text evidence="2">The sequence shown here is derived from an EMBL/GenBank/DDBJ whole genome shotgun (WGS) entry which is preliminary data.</text>
</comment>
<feature type="transmembrane region" description="Helical" evidence="1">
    <location>
        <begin position="64"/>
        <end position="80"/>
    </location>
</feature>
<organism evidence="2 3">
    <name type="scientific">Candidatus Woesebacteria bacterium RIFCSPLOWO2_01_FULL_39_25</name>
    <dbReference type="NCBI Taxonomy" id="1802521"/>
    <lineage>
        <taxon>Bacteria</taxon>
        <taxon>Candidatus Woeseibacteriota</taxon>
    </lineage>
</organism>
<dbReference type="STRING" id="1802521.A2893_02245"/>
<evidence type="ECO:0008006" key="4">
    <source>
        <dbReference type="Google" id="ProtNLM"/>
    </source>
</evidence>
<keyword evidence="1" id="KW-1133">Transmembrane helix</keyword>
<name>A0A1F8BKI3_9BACT</name>
<keyword evidence="1" id="KW-0812">Transmembrane</keyword>
<accession>A0A1F8BKI3</accession>
<evidence type="ECO:0000256" key="1">
    <source>
        <dbReference type="SAM" id="Phobius"/>
    </source>
</evidence>
<dbReference type="EMBL" id="MGHH01000015">
    <property type="protein sequence ID" value="OGM63778.1"/>
    <property type="molecule type" value="Genomic_DNA"/>
</dbReference>
<proteinExistence type="predicted"/>
<dbReference type="AlphaFoldDB" id="A0A1F8BKI3"/>
<gene>
    <name evidence="2" type="ORF">A2893_02245</name>
</gene>
<feature type="transmembrane region" description="Helical" evidence="1">
    <location>
        <begin position="142"/>
        <end position="160"/>
    </location>
</feature>
<feature type="transmembrane region" description="Helical" evidence="1">
    <location>
        <begin position="7"/>
        <end position="25"/>
    </location>
</feature>
<keyword evidence="1" id="KW-0472">Membrane</keyword>
<evidence type="ECO:0000313" key="3">
    <source>
        <dbReference type="Proteomes" id="UP000176725"/>
    </source>
</evidence>
<protein>
    <recommendedName>
        <fullName evidence="4">CDP-alcohol phosphatidyltransferase</fullName>
    </recommendedName>
</protein>
<evidence type="ECO:0000313" key="2">
    <source>
        <dbReference type="EMBL" id="OGM63778.1"/>
    </source>
</evidence>
<feature type="transmembrane region" description="Helical" evidence="1">
    <location>
        <begin position="112"/>
        <end position="130"/>
    </location>
</feature>
<reference evidence="2 3" key="1">
    <citation type="journal article" date="2016" name="Nat. Commun.">
        <title>Thousands of microbial genomes shed light on interconnected biogeochemical processes in an aquifer system.</title>
        <authorList>
            <person name="Anantharaman K."/>
            <person name="Brown C.T."/>
            <person name="Hug L.A."/>
            <person name="Sharon I."/>
            <person name="Castelle C.J."/>
            <person name="Probst A.J."/>
            <person name="Thomas B.C."/>
            <person name="Singh A."/>
            <person name="Wilkins M.J."/>
            <person name="Karaoz U."/>
            <person name="Brodie E.L."/>
            <person name="Williams K.H."/>
            <person name="Hubbard S.S."/>
            <person name="Banfield J.F."/>
        </authorList>
    </citation>
    <scope>NUCLEOTIDE SEQUENCE [LARGE SCALE GENOMIC DNA]</scope>
</reference>
<sequence length="180" mass="22074">MTKFTRHLLYLIIVFMRIYFPMLFFQYHSPYLVIAIVLFDIVDAEFASNHVLSKEWYQRMDKMMDLWWYFWILTYVVVNYPAYSLLFIGLFVYRFIGHILIVIGVKRSVLIYFPNIFEYLFFLLFFSYTFSSLKLLIRDNNFYLSLTIIILFKFSQEYFLHVRKLSIRETILGLKRGWTE</sequence>
<dbReference type="Proteomes" id="UP000176725">
    <property type="component" value="Unassembled WGS sequence"/>
</dbReference>